<accession>A0A5B7HAK4</accession>
<organism evidence="2 3">
    <name type="scientific">Portunus trituberculatus</name>
    <name type="common">Swimming crab</name>
    <name type="synonym">Neptunus trituberculatus</name>
    <dbReference type="NCBI Taxonomy" id="210409"/>
    <lineage>
        <taxon>Eukaryota</taxon>
        <taxon>Metazoa</taxon>
        <taxon>Ecdysozoa</taxon>
        <taxon>Arthropoda</taxon>
        <taxon>Crustacea</taxon>
        <taxon>Multicrustacea</taxon>
        <taxon>Malacostraca</taxon>
        <taxon>Eumalacostraca</taxon>
        <taxon>Eucarida</taxon>
        <taxon>Decapoda</taxon>
        <taxon>Pleocyemata</taxon>
        <taxon>Brachyura</taxon>
        <taxon>Eubrachyura</taxon>
        <taxon>Portunoidea</taxon>
        <taxon>Portunidae</taxon>
        <taxon>Portuninae</taxon>
        <taxon>Portunus</taxon>
    </lineage>
</organism>
<comment type="caution">
    <text evidence="2">The sequence shown here is derived from an EMBL/GenBank/DDBJ whole genome shotgun (WGS) entry which is preliminary data.</text>
</comment>
<reference evidence="2 3" key="1">
    <citation type="submission" date="2019-05" db="EMBL/GenBank/DDBJ databases">
        <title>Another draft genome of Portunus trituberculatus and its Hox gene families provides insights of decapod evolution.</title>
        <authorList>
            <person name="Jeong J.-H."/>
            <person name="Song I."/>
            <person name="Kim S."/>
            <person name="Choi T."/>
            <person name="Kim D."/>
            <person name="Ryu S."/>
            <person name="Kim W."/>
        </authorList>
    </citation>
    <scope>NUCLEOTIDE SEQUENCE [LARGE SCALE GENOMIC DNA]</scope>
    <source>
        <tissue evidence="2">Muscle</tissue>
    </source>
</reference>
<gene>
    <name evidence="2" type="ORF">E2C01_063477</name>
</gene>
<proteinExistence type="predicted"/>
<keyword evidence="3" id="KW-1185">Reference proteome</keyword>
<evidence type="ECO:0000256" key="1">
    <source>
        <dbReference type="SAM" id="MobiDB-lite"/>
    </source>
</evidence>
<feature type="region of interest" description="Disordered" evidence="1">
    <location>
        <begin position="41"/>
        <end position="70"/>
    </location>
</feature>
<dbReference type="AlphaFoldDB" id="A0A5B7HAK4"/>
<dbReference type="Proteomes" id="UP000324222">
    <property type="component" value="Unassembled WGS sequence"/>
</dbReference>
<sequence>MDKRTQVTPFRPPHYSHGAWRTLAAGDLGECWASSLLSVRDPKHRDRKQGHGPNLCSGHGGPRTAMGGRHVGRGGIRAIVESHLLGSLWRVLVEGDRRSGQDFNRVQG</sequence>
<dbReference type="EMBL" id="VSRR010029115">
    <property type="protein sequence ID" value="MPC69260.1"/>
    <property type="molecule type" value="Genomic_DNA"/>
</dbReference>
<evidence type="ECO:0000313" key="3">
    <source>
        <dbReference type="Proteomes" id="UP000324222"/>
    </source>
</evidence>
<name>A0A5B7HAK4_PORTR</name>
<protein>
    <submittedName>
        <fullName evidence="2">Uncharacterized protein</fullName>
    </submittedName>
</protein>
<evidence type="ECO:0000313" key="2">
    <source>
        <dbReference type="EMBL" id="MPC69260.1"/>
    </source>
</evidence>